<feature type="compositionally biased region" description="Low complexity" evidence="6">
    <location>
        <begin position="1"/>
        <end position="27"/>
    </location>
</feature>
<evidence type="ECO:0000256" key="2">
    <source>
        <dbReference type="ARBA" id="ARBA00022723"/>
    </source>
</evidence>
<accession>A0A4Y9Z3M1</accession>
<dbReference type="GO" id="GO:0005634">
    <property type="term" value="C:nucleus"/>
    <property type="evidence" value="ECO:0007669"/>
    <property type="project" value="UniProtKB-SubCell"/>
</dbReference>
<name>A0A4Y9Z3M1_9APHY</name>
<feature type="compositionally biased region" description="Basic and acidic residues" evidence="6">
    <location>
        <begin position="700"/>
        <end position="710"/>
    </location>
</feature>
<feature type="region of interest" description="Disordered" evidence="6">
    <location>
        <begin position="151"/>
        <end position="270"/>
    </location>
</feature>
<proteinExistence type="predicted"/>
<sequence length="805" mass="87855">MSSNNSPSAAGNGTHPPARSRPTSPSSMDRLRAASRITHPAHRINAEPAALATATATTSTTPPPASSSPAPVSAATLRVSPFHSHGERLPGARERRMTVRSPCVTLADAASAFPRLALEPPQPRPVRPLRAAGSVLKPALVALVAHHARKRVMDPRTRGGHISLGPIDPGGSDSPVDAQSSSPQAHNSVAFVKGGKRKRLSKDVLTDDLGSPHIDLSQPIPNPPTKEHNASPKRNRSGTSSRSPTGTFASSSQHSPQLPQPSEPRSKLLDPDTTHELVNLFFAHCNPHRLILHKPSFSAALSHNRVPEYLVLALCAVAAPLSKSIAAQASIARVAGVPFYQDAVRIMFDNAGRLLSEPTLETAQALCLMEMHEIAASHSWTKHNKYFVPDVTSDDRRPRAADLALKVLEESLEVEKSDDQVRGRTDDLDFCIERECTRRCFWLIQCMSWISGIYIYKPVRPRSVDMTKKVRLPIDETTFDLAAHWNSATVEYLHVQAPTTRYASQFGHVLRILSIYQTVQNVIVQNEGPARAQALRECRQMLDNWLASLPQHLKFSEDNVQKQIDMFETSSNTAFLEGEGRLGEPIEWVRDQLGTIFNATGTRAKNTILSACVIWSYSRYYPDDPKIRVWDTDFEKVWGFRVLVVADQWRQVQERDRAQANASPNASPPHVAGVSPTIAKNNVLMGPGRQGGFDVAPPHHHGDMGLDHRASCSGSDGAHSGWGSEPAIIEGKRPARHVPAAIGRVCDRAVVVPTGRDVSAGRPSVGDDAAQLTGAATAGEHARHVKSHDAHRPRLVREAVMTRRL</sequence>
<organism evidence="8 9">
    <name type="scientific">Rhodofomes roseus</name>
    <dbReference type="NCBI Taxonomy" id="34475"/>
    <lineage>
        <taxon>Eukaryota</taxon>
        <taxon>Fungi</taxon>
        <taxon>Dikarya</taxon>
        <taxon>Basidiomycota</taxon>
        <taxon>Agaricomycotina</taxon>
        <taxon>Agaricomycetes</taxon>
        <taxon>Polyporales</taxon>
        <taxon>Rhodofomes</taxon>
    </lineage>
</organism>
<dbReference type="Proteomes" id="UP000298390">
    <property type="component" value="Unassembled WGS sequence"/>
</dbReference>
<keyword evidence="3" id="KW-0805">Transcription regulation</keyword>
<evidence type="ECO:0000256" key="5">
    <source>
        <dbReference type="ARBA" id="ARBA00023242"/>
    </source>
</evidence>
<dbReference type="GO" id="GO:0006351">
    <property type="term" value="P:DNA-templated transcription"/>
    <property type="evidence" value="ECO:0007669"/>
    <property type="project" value="InterPro"/>
</dbReference>
<reference evidence="8 9" key="1">
    <citation type="submission" date="2019-01" db="EMBL/GenBank/DDBJ databases">
        <title>Genome sequencing of the rare red list fungi Fomitopsis rosea.</title>
        <authorList>
            <person name="Buettner E."/>
            <person name="Kellner H."/>
        </authorList>
    </citation>
    <scope>NUCLEOTIDE SEQUENCE [LARGE SCALE GENOMIC DNA]</scope>
    <source>
        <strain evidence="8 9">DSM 105464</strain>
    </source>
</reference>
<evidence type="ECO:0000256" key="1">
    <source>
        <dbReference type="ARBA" id="ARBA00004123"/>
    </source>
</evidence>
<keyword evidence="4" id="KW-0804">Transcription</keyword>
<feature type="compositionally biased region" description="Low complexity" evidence="6">
    <location>
        <begin position="237"/>
        <end position="257"/>
    </location>
</feature>
<evidence type="ECO:0000256" key="6">
    <source>
        <dbReference type="SAM" id="MobiDB-lite"/>
    </source>
</evidence>
<feature type="region of interest" description="Disordered" evidence="6">
    <location>
        <begin position="1"/>
        <end position="96"/>
    </location>
</feature>
<feature type="domain" description="Xylanolytic transcriptional activator regulatory" evidence="7">
    <location>
        <begin position="279"/>
        <end position="444"/>
    </location>
</feature>
<keyword evidence="2" id="KW-0479">Metal-binding</keyword>
<dbReference type="CDD" id="cd12148">
    <property type="entry name" value="fungal_TF_MHR"/>
    <property type="match status" value="1"/>
</dbReference>
<dbReference type="InterPro" id="IPR007219">
    <property type="entry name" value="XnlR_reg_dom"/>
</dbReference>
<evidence type="ECO:0000256" key="3">
    <source>
        <dbReference type="ARBA" id="ARBA00023015"/>
    </source>
</evidence>
<dbReference type="GO" id="GO:0000981">
    <property type="term" value="F:DNA-binding transcription factor activity, RNA polymerase II-specific"/>
    <property type="evidence" value="ECO:0007669"/>
    <property type="project" value="InterPro"/>
</dbReference>
<evidence type="ECO:0000256" key="4">
    <source>
        <dbReference type="ARBA" id="ARBA00023163"/>
    </source>
</evidence>
<feature type="compositionally biased region" description="Low complexity" evidence="6">
    <location>
        <begin position="67"/>
        <end position="76"/>
    </location>
</feature>
<comment type="subcellular location">
    <subcellularLocation>
        <location evidence="1">Nucleus</location>
    </subcellularLocation>
</comment>
<feature type="region of interest" description="Disordered" evidence="6">
    <location>
        <begin position="655"/>
        <end position="725"/>
    </location>
</feature>
<feature type="compositionally biased region" description="Low complexity" evidence="6">
    <location>
        <begin position="48"/>
        <end position="60"/>
    </location>
</feature>
<dbReference type="PANTHER" id="PTHR47338">
    <property type="entry name" value="ZN(II)2CYS6 TRANSCRIPTION FACTOR (EUROFUNG)-RELATED"/>
    <property type="match status" value="1"/>
</dbReference>
<dbReference type="Pfam" id="PF04082">
    <property type="entry name" value="Fungal_trans"/>
    <property type="match status" value="1"/>
</dbReference>
<feature type="compositionally biased region" description="Low complexity" evidence="6">
    <location>
        <begin position="660"/>
        <end position="669"/>
    </location>
</feature>
<dbReference type="GO" id="GO:0008270">
    <property type="term" value="F:zinc ion binding"/>
    <property type="evidence" value="ECO:0007669"/>
    <property type="project" value="InterPro"/>
</dbReference>
<gene>
    <name evidence="8" type="ORF">EVJ58_g964</name>
</gene>
<feature type="compositionally biased region" description="Basic and acidic residues" evidence="6">
    <location>
        <begin position="84"/>
        <end position="96"/>
    </location>
</feature>
<dbReference type="EMBL" id="SEKV01000029">
    <property type="protein sequence ID" value="TFY68498.1"/>
    <property type="molecule type" value="Genomic_DNA"/>
</dbReference>
<dbReference type="InterPro" id="IPR050815">
    <property type="entry name" value="TF_fung"/>
</dbReference>
<dbReference type="AlphaFoldDB" id="A0A4Y9Z3M1"/>
<comment type="caution">
    <text evidence="8">The sequence shown here is derived from an EMBL/GenBank/DDBJ whole genome shotgun (WGS) entry which is preliminary data.</text>
</comment>
<evidence type="ECO:0000313" key="8">
    <source>
        <dbReference type="EMBL" id="TFY68498.1"/>
    </source>
</evidence>
<dbReference type="GO" id="GO:0003677">
    <property type="term" value="F:DNA binding"/>
    <property type="evidence" value="ECO:0007669"/>
    <property type="project" value="InterPro"/>
</dbReference>
<keyword evidence="5" id="KW-0539">Nucleus</keyword>
<evidence type="ECO:0000259" key="7">
    <source>
        <dbReference type="Pfam" id="PF04082"/>
    </source>
</evidence>
<dbReference type="STRING" id="34475.A0A4Y9Z3M1"/>
<evidence type="ECO:0000313" key="9">
    <source>
        <dbReference type="Proteomes" id="UP000298390"/>
    </source>
</evidence>
<dbReference type="PANTHER" id="PTHR47338:SF16">
    <property type="entry name" value="TRANSCRIPTION FACTOR, PUTATIVE (AFU_ORTHOLOGUE AFUA_2G09360)-RELATED"/>
    <property type="match status" value="1"/>
</dbReference>
<protein>
    <recommendedName>
        <fullName evidence="7">Xylanolytic transcriptional activator regulatory domain-containing protein</fullName>
    </recommendedName>
</protein>
<feature type="compositionally biased region" description="Polar residues" evidence="6">
    <location>
        <begin position="177"/>
        <end position="187"/>
    </location>
</feature>